<dbReference type="EMBL" id="JAGSOV010000063">
    <property type="protein sequence ID" value="MCO1659236.1"/>
    <property type="molecule type" value="Genomic_DNA"/>
</dbReference>
<proteinExistence type="predicted"/>
<comment type="caution">
    <text evidence="1">The sequence shown here is derived from an EMBL/GenBank/DDBJ whole genome shotgun (WGS) entry which is preliminary data.</text>
</comment>
<accession>A0ABT1A880</accession>
<dbReference type="Proteomes" id="UP001165283">
    <property type="component" value="Unassembled WGS sequence"/>
</dbReference>
<protein>
    <recommendedName>
        <fullName evidence="3">SnoaL-like protein</fullName>
    </recommendedName>
</protein>
<evidence type="ECO:0000313" key="2">
    <source>
        <dbReference type="Proteomes" id="UP001165283"/>
    </source>
</evidence>
<keyword evidence="2" id="KW-1185">Reference proteome</keyword>
<sequence>MDHEEFWTAYGRALVEGDVETTVARYGFPCMAMADDFVGTLAEPDELRAALGQAAGYYAQFGAADVRPEILGVDEISDKLTRVRLRWHYFRADGVELVATNHEYTWRATDEGPKIHLTVAIDEAEKLAALAAGDRERVSPS</sequence>
<reference evidence="1" key="1">
    <citation type="submission" date="2021-04" db="EMBL/GenBank/DDBJ databases">
        <title>Pseudonocardia sp. nov., isolated from sandy soil of mangrove forest.</title>
        <authorList>
            <person name="Zan Z."/>
            <person name="Huang R."/>
            <person name="Liu W."/>
        </authorList>
    </citation>
    <scope>NUCLEOTIDE SEQUENCE</scope>
    <source>
        <strain evidence="1">S2-4</strain>
    </source>
</reference>
<evidence type="ECO:0008006" key="3">
    <source>
        <dbReference type="Google" id="ProtNLM"/>
    </source>
</evidence>
<gene>
    <name evidence="1" type="ORF">KDL28_29610</name>
</gene>
<dbReference type="RefSeq" id="WP_252443986.1">
    <property type="nucleotide sequence ID" value="NZ_JAGSOV010000063.1"/>
</dbReference>
<evidence type="ECO:0000313" key="1">
    <source>
        <dbReference type="EMBL" id="MCO1659236.1"/>
    </source>
</evidence>
<organism evidence="1 2">
    <name type="scientific">Pseudonocardia humida</name>
    <dbReference type="NCBI Taxonomy" id="2800819"/>
    <lineage>
        <taxon>Bacteria</taxon>
        <taxon>Bacillati</taxon>
        <taxon>Actinomycetota</taxon>
        <taxon>Actinomycetes</taxon>
        <taxon>Pseudonocardiales</taxon>
        <taxon>Pseudonocardiaceae</taxon>
        <taxon>Pseudonocardia</taxon>
    </lineage>
</organism>
<name>A0ABT1A880_9PSEU</name>